<keyword evidence="3" id="KW-1185">Reference proteome</keyword>
<name>A0A840X2G7_9RHOB</name>
<protein>
    <submittedName>
        <fullName evidence="2">Putative hemolysin</fullName>
    </submittedName>
</protein>
<comment type="caution">
    <text evidence="2">The sequence shown here is derived from an EMBL/GenBank/DDBJ whole genome shotgun (WGS) entry which is preliminary data.</text>
</comment>
<sequence>MPDSRAARDISYASSAETRGGRFMIRTLENLTGRQRLIRMARGYEHEVAAGRSFWEVMIERYQLGLDVRGGALTAMPAEGPLIVISNHPFGILDGLMLGHILQQTRGDFRILANSVFCKASDLERVILPVSFDETREAVALNLATRKTALSYLAGGGCIGVFPGGTVSTAKKPLGGRAMDPGWRTFTAKMIAKSGATVVPIYFDGSNSRRFQIASHLHPNLRLGLLINEFRTRLNKKVPVVIGDPIKAEEIAARAKNARALMDFLREETYRLSPDPIEDLSYGYEFEERHASQNVAGG</sequence>
<organism evidence="2 3">
    <name type="scientific">Rubricella aquisinus</name>
    <dbReference type="NCBI Taxonomy" id="2028108"/>
    <lineage>
        <taxon>Bacteria</taxon>
        <taxon>Pseudomonadati</taxon>
        <taxon>Pseudomonadota</taxon>
        <taxon>Alphaproteobacteria</taxon>
        <taxon>Rhodobacterales</taxon>
        <taxon>Paracoccaceae</taxon>
        <taxon>Rubricella</taxon>
    </lineage>
</organism>
<dbReference type="SUPFAM" id="SSF69593">
    <property type="entry name" value="Glycerol-3-phosphate (1)-acyltransferase"/>
    <property type="match status" value="1"/>
</dbReference>
<dbReference type="AlphaFoldDB" id="A0A840X2G7"/>
<dbReference type="EMBL" id="JACIJS010000002">
    <property type="protein sequence ID" value="MBB5514867.1"/>
    <property type="molecule type" value="Genomic_DNA"/>
</dbReference>
<gene>
    <name evidence="2" type="ORF">FHS89_000873</name>
</gene>
<dbReference type="SMART" id="SM00563">
    <property type="entry name" value="PlsC"/>
    <property type="match status" value="1"/>
</dbReference>
<dbReference type="InterPro" id="IPR002123">
    <property type="entry name" value="Plipid/glycerol_acylTrfase"/>
</dbReference>
<dbReference type="Pfam" id="PF19576">
    <property type="entry name" value="Acyltransf_2"/>
    <property type="match status" value="1"/>
</dbReference>
<evidence type="ECO:0000313" key="2">
    <source>
        <dbReference type="EMBL" id="MBB5514867.1"/>
    </source>
</evidence>
<dbReference type="CDD" id="cd07986">
    <property type="entry name" value="LPLAT_ACT14924-like"/>
    <property type="match status" value="1"/>
</dbReference>
<dbReference type="GO" id="GO:0016746">
    <property type="term" value="F:acyltransferase activity"/>
    <property type="evidence" value="ECO:0007669"/>
    <property type="project" value="InterPro"/>
</dbReference>
<dbReference type="RefSeq" id="WP_184008897.1">
    <property type="nucleotide sequence ID" value="NZ_JACIJS010000002.1"/>
</dbReference>
<dbReference type="InterPro" id="IPR045746">
    <property type="entry name" value="ACT14924-like_Acyltransf_dom"/>
</dbReference>
<evidence type="ECO:0000259" key="1">
    <source>
        <dbReference type="SMART" id="SM00563"/>
    </source>
</evidence>
<dbReference type="Proteomes" id="UP000553766">
    <property type="component" value="Unassembled WGS sequence"/>
</dbReference>
<reference evidence="2 3" key="1">
    <citation type="submission" date="2020-08" db="EMBL/GenBank/DDBJ databases">
        <title>Genomic Encyclopedia of Type Strains, Phase IV (KMG-IV): sequencing the most valuable type-strain genomes for metagenomic binning, comparative biology and taxonomic classification.</title>
        <authorList>
            <person name="Goeker M."/>
        </authorList>
    </citation>
    <scope>NUCLEOTIDE SEQUENCE [LARGE SCALE GENOMIC DNA]</scope>
    <source>
        <strain evidence="2 3">DSM 103377</strain>
    </source>
</reference>
<accession>A0A840X2G7</accession>
<proteinExistence type="predicted"/>
<feature type="domain" description="Phospholipid/glycerol acyltransferase" evidence="1">
    <location>
        <begin position="82"/>
        <end position="206"/>
    </location>
</feature>
<evidence type="ECO:0000313" key="3">
    <source>
        <dbReference type="Proteomes" id="UP000553766"/>
    </source>
</evidence>